<gene>
    <name evidence="6" type="ORF">EZS26_003516</name>
</gene>
<dbReference type="InterPro" id="IPR012910">
    <property type="entry name" value="Plug_dom"/>
</dbReference>
<dbReference type="Gene3D" id="2.170.130.10">
    <property type="entry name" value="TonB-dependent receptor, plug domain"/>
    <property type="match status" value="1"/>
</dbReference>
<evidence type="ECO:0000313" key="6">
    <source>
        <dbReference type="EMBL" id="KAA6300341.1"/>
    </source>
</evidence>
<dbReference type="InterPro" id="IPR013784">
    <property type="entry name" value="Carb-bd-like_fold"/>
</dbReference>
<dbReference type="Proteomes" id="UP000324575">
    <property type="component" value="Unassembled WGS sequence"/>
</dbReference>
<protein>
    <submittedName>
        <fullName evidence="6">Uncharacterized protein</fullName>
    </submittedName>
</protein>
<feature type="domain" description="Outer membrane protein beta-barrel" evidence="5">
    <location>
        <begin position="396"/>
        <end position="818"/>
    </location>
</feature>
<evidence type="ECO:0000256" key="1">
    <source>
        <dbReference type="ARBA" id="ARBA00004442"/>
    </source>
</evidence>
<name>A0A5M8NTG5_9BACT</name>
<dbReference type="EMBL" id="SNRX01000097">
    <property type="protein sequence ID" value="KAA6300341.1"/>
    <property type="molecule type" value="Genomic_DNA"/>
</dbReference>
<dbReference type="GO" id="GO:0009279">
    <property type="term" value="C:cell outer membrane"/>
    <property type="evidence" value="ECO:0007669"/>
    <property type="project" value="UniProtKB-SubCell"/>
</dbReference>
<comment type="subcellular location">
    <subcellularLocation>
        <location evidence="1">Cell outer membrane</location>
    </subcellularLocation>
</comment>
<dbReference type="Pfam" id="PF14905">
    <property type="entry name" value="OMP_b-brl_3"/>
    <property type="match status" value="1"/>
</dbReference>
<evidence type="ECO:0000256" key="2">
    <source>
        <dbReference type="ARBA" id="ARBA00023136"/>
    </source>
</evidence>
<dbReference type="InterPro" id="IPR041700">
    <property type="entry name" value="OMP_b-brl_3"/>
</dbReference>
<dbReference type="GO" id="GO:0030246">
    <property type="term" value="F:carbohydrate binding"/>
    <property type="evidence" value="ECO:0007669"/>
    <property type="project" value="InterPro"/>
</dbReference>
<proteinExistence type="predicted"/>
<sequence>MNKTINPILSLSYFNRAEPYRKMNKCFYLLLTYMCLAGSVYATPVPRIRGKIVEAGSNRPIDYADIFLLSGGNATLAYQSLPESDGSFTIMDVRDGSYALYIRLVGFDVYTRSNIVLNASTSVLDLGTIEMKALETELAEVEVVARKKQIIYRLDKKVIEASGNLLASGGSAVDILENTPSIRVNAEGEVSFRGSSGFTVYVDGKPSVFSGTQALQQIPSGQIENIEIITTPSARHDAEGDVGIINIITKKNSQQGFSGMVNLSGSTFLSRTVDFLLSRQVNRSRWYFGGNWTDRLLKSDFDQDKTTSVNGLTIHSHSNGPRSSNNFNYSLKGGWQYALPKTTLTADMESGYGGRMRHGDLDYSEERSGVERIDYFSRDYYHIDETFMLGSVGAEHNFNDKGHRITSLFYLKYGGDALEYFQSDLFDASVNRDLLDDSHYEDEHRQMGHRAYEDEHRWTVRANVDYIYPYSSGRLETGYQYYSYMEDGNYDMEFWKPEEKKFEFRKDDAIYNNFFYFQNGIHSVYAIVANKYKVFDYQVGLRGEHTHRVLRSDVPGSNRTYNNFHLFPSVHLGFDLPHEQQLMASYSRRITRPQLFYMEPYITYRDFYSAEIGNPDIRNEFINSFELNYKKNIGTSSFSATAFHRTRAGKIERLRIPYESAIRAGVTLDSMANVGNDYSSGLELNSQIQAVRWWNIGLNGSLYHYRVVNKLSRDARDESSANYDLTLNNAFDAGRFTRIQLDGNFVGPSVTTQGGTNAFWYVNLSVRQQLFRRKLNVTLSARDVCNSARYVSNISTADLQSITKIRSVYPLVTLTLSYTFNNFKTKSLQTKEDRDLFEGTNH</sequence>
<evidence type="ECO:0000259" key="5">
    <source>
        <dbReference type="Pfam" id="PF14905"/>
    </source>
</evidence>
<dbReference type="SUPFAM" id="SSF49452">
    <property type="entry name" value="Starch-binding domain-like"/>
    <property type="match status" value="1"/>
</dbReference>
<feature type="domain" description="TonB-dependent receptor plug" evidence="4">
    <location>
        <begin position="171"/>
        <end position="234"/>
    </location>
</feature>
<accession>A0A5M8NTG5</accession>
<dbReference type="Gene3D" id="2.40.170.20">
    <property type="entry name" value="TonB-dependent receptor, beta-barrel domain"/>
    <property type="match status" value="1"/>
</dbReference>
<evidence type="ECO:0000313" key="7">
    <source>
        <dbReference type="Proteomes" id="UP000324575"/>
    </source>
</evidence>
<dbReference type="AlphaFoldDB" id="A0A5M8NTG5"/>
<evidence type="ECO:0000259" key="4">
    <source>
        <dbReference type="Pfam" id="PF07715"/>
    </source>
</evidence>
<reference evidence="6 7" key="1">
    <citation type="submission" date="2019-03" db="EMBL/GenBank/DDBJ databases">
        <title>Single cell metagenomics reveals metabolic interactions within the superorganism composed of flagellate Streblomastix strix and complex community of Bacteroidetes bacteria on its surface.</title>
        <authorList>
            <person name="Treitli S.C."/>
            <person name="Kolisko M."/>
            <person name="Husnik F."/>
            <person name="Keeling P."/>
            <person name="Hampl V."/>
        </authorList>
    </citation>
    <scope>NUCLEOTIDE SEQUENCE [LARGE SCALE GENOMIC DNA]</scope>
    <source>
        <strain evidence="6">St1</strain>
    </source>
</reference>
<comment type="caution">
    <text evidence="6">The sequence shown here is derived from an EMBL/GenBank/DDBJ whole genome shotgun (WGS) entry which is preliminary data.</text>
</comment>
<dbReference type="PANTHER" id="PTHR40980:SF4">
    <property type="entry name" value="TONB-DEPENDENT RECEPTOR-LIKE BETA-BARREL DOMAIN-CONTAINING PROTEIN"/>
    <property type="match status" value="1"/>
</dbReference>
<organism evidence="6 7">
    <name type="scientific">Candidatus Ordinivivax streblomastigis</name>
    <dbReference type="NCBI Taxonomy" id="2540710"/>
    <lineage>
        <taxon>Bacteria</taxon>
        <taxon>Pseudomonadati</taxon>
        <taxon>Bacteroidota</taxon>
        <taxon>Bacteroidia</taxon>
        <taxon>Bacteroidales</taxon>
        <taxon>Candidatus Ordinivivax</taxon>
    </lineage>
</organism>
<keyword evidence="3" id="KW-0998">Cell outer membrane</keyword>
<dbReference type="SUPFAM" id="SSF56935">
    <property type="entry name" value="Porins"/>
    <property type="match status" value="1"/>
</dbReference>
<dbReference type="PANTHER" id="PTHR40980">
    <property type="entry name" value="PLUG DOMAIN-CONTAINING PROTEIN"/>
    <property type="match status" value="1"/>
</dbReference>
<dbReference type="InterPro" id="IPR036942">
    <property type="entry name" value="Beta-barrel_TonB_sf"/>
</dbReference>
<keyword evidence="2" id="KW-0472">Membrane</keyword>
<dbReference type="InterPro" id="IPR037066">
    <property type="entry name" value="Plug_dom_sf"/>
</dbReference>
<evidence type="ECO:0000256" key="3">
    <source>
        <dbReference type="ARBA" id="ARBA00023237"/>
    </source>
</evidence>
<dbReference type="Pfam" id="PF07715">
    <property type="entry name" value="Plug"/>
    <property type="match status" value="1"/>
</dbReference>